<reference evidence="5 7" key="2">
    <citation type="journal article" date="2019" name="Nat. Microbiol.">
        <title>Wide diversity of methane and short-chain alkane metabolisms in uncultured archaea.</title>
        <authorList>
            <person name="Borrel G."/>
            <person name="Adam P.S."/>
            <person name="McKay L.J."/>
            <person name="Chen L.X."/>
            <person name="Sierra-Garcia I.N."/>
            <person name="Sieber C.M."/>
            <person name="Letourneur Q."/>
            <person name="Ghozlane A."/>
            <person name="Andersen G.L."/>
            <person name="Li W.J."/>
            <person name="Hallam S.J."/>
            <person name="Muyzer G."/>
            <person name="de Oliveira V.M."/>
            <person name="Inskeep W.P."/>
            <person name="Banfield J.F."/>
            <person name="Gribaldo S."/>
        </authorList>
    </citation>
    <scope>NUCLEOTIDE SEQUENCE [LARGE SCALE GENOMIC DNA]</scope>
    <source>
        <strain evidence="5">NM4</strain>
    </source>
</reference>
<protein>
    <submittedName>
        <fullName evidence="4">Class I SAM-dependent methyltransferase</fullName>
    </submittedName>
</protein>
<dbReference type="InterPro" id="IPR029063">
    <property type="entry name" value="SAM-dependent_MTases_sf"/>
</dbReference>
<evidence type="ECO:0000256" key="2">
    <source>
        <dbReference type="ARBA" id="ARBA00022691"/>
    </source>
</evidence>
<dbReference type="RefSeq" id="WP_125672087.1">
    <property type="nucleotide sequence ID" value="NZ_RCOS01000129.1"/>
</dbReference>
<dbReference type="EMBL" id="RCOS01000129">
    <property type="protein sequence ID" value="RSN73099.1"/>
    <property type="molecule type" value="Genomic_DNA"/>
</dbReference>
<dbReference type="PANTHER" id="PTHR43861:SF1">
    <property type="entry name" value="TRANS-ACONITATE 2-METHYLTRANSFERASE"/>
    <property type="match status" value="1"/>
</dbReference>
<dbReference type="CDD" id="cd02440">
    <property type="entry name" value="AdoMet_MTases"/>
    <property type="match status" value="1"/>
</dbReference>
<dbReference type="AlphaFoldDB" id="A0A3R9QCD7"/>
<keyword evidence="6" id="KW-1185">Reference proteome</keyword>
<dbReference type="Pfam" id="PF13847">
    <property type="entry name" value="Methyltransf_31"/>
    <property type="match status" value="1"/>
</dbReference>
<keyword evidence="2" id="KW-0949">S-adenosyl-L-methionine</keyword>
<dbReference type="OrthoDB" id="1018at2157"/>
<organism evidence="4 6">
    <name type="scientific">Candidatus Methanodesulfokora washburnensis</name>
    <dbReference type="NCBI Taxonomy" id="2478471"/>
    <lineage>
        <taxon>Archaea</taxon>
        <taxon>Thermoproteota</taxon>
        <taxon>Candidatus Korarchaeia</taxon>
        <taxon>Candidatus Korarchaeia incertae sedis</taxon>
        <taxon>Candidatus Methanodesulfokora</taxon>
    </lineage>
</organism>
<evidence type="ECO:0000259" key="3">
    <source>
        <dbReference type="Pfam" id="PF13847"/>
    </source>
</evidence>
<evidence type="ECO:0000313" key="4">
    <source>
        <dbReference type="EMBL" id="RSN73099.1"/>
    </source>
</evidence>
<dbReference type="SUPFAM" id="SSF53335">
    <property type="entry name" value="S-adenosyl-L-methionine-dependent methyltransferases"/>
    <property type="match status" value="1"/>
</dbReference>
<dbReference type="GO" id="GO:0032259">
    <property type="term" value="P:methylation"/>
    <property type="evidence" value="ECO:0007669"/>
    <property type="project" value="UniProtKB-KW"/>
</dbReference>
<dbReference type="Proteomes" id="UP000277582">
    <property type="component" value="Unassembled WGS sequence"/>
</dbReference>
<dbReference type="GO" id="GO:0008168">
    <property type="term" value="F:methyltransferase activity"/>
    <property type="evidence" value="ECO:0007669"/>
    <property type="project" value="UniProtKB-KW"/>
</dbReference>
<dbReference type="InterPro" id="IPR025714">
    <property type="entry name" value="Methyltranfer_dom"/>
</dbReference>
<proteinExistence type="predicted"/>
<dbReference type="PANTHER" id="PTHR43861">
    <property type="entry name" value="TRANS-ACONITATE 2-METHYLTRANSFERASE-RELATED"/>
    <property type="match status" value="1"/>
</dbReference>
<accession>A0A3R9QCD7</accession>
<evidence type="ECO:0000313" key="7">
    <source>
        <dbReference type="Proteomes" id="UP000316217"/>
    </source>
</evidence>
<dbReference type="Proteomes" id="UP000316217">
    <property type="component" value="Unassembled WGS sequence"/>
</dbReference>
<evidence type="ECO:0000256" key="1">
    <source>
        <dbReference type="ARBA" id="ARBA00022603"/>
    </source>
</evidence>
<feature type="domain" description="Methyltransferase" evidence="3">
    <location>
        <begin position="47"/>
        <end position="156"/>
    </location>
</feature>
<sequence>MSYDWIQRLFIENADVYIKIMDSLWSDGEALSDGIARVLESYGVRKGRILDLFCGNGRVAVNLARKGYEVVGVDISMPFIKNAIMKAEKYGVSDKVKFVAGDARRLVELIGNERFDAATIVWTSLGYYDEATDLEVLKQIRKLSNDNGVLIIADTIHRDKIAADGNRSYYQRYGDVIVLQRDVFDPISSKLISDWTILEDEGTVMRKVINSISMEIRVYTVTEMSSILRRAGWGVDSVYGDLRKLQQFHPSRSYMNIVARAI</sequence>
<evidence type="ECO:0000313" key="5">
    <source>
        <dbReference type="EMBL" id="RZN61251.1"/>
    </source>
</evidence>
<keyword evidence="1 4" id="KW-0489">Methyltransferase</keyword>
<dbReference type="EMBL" id="RXII01000079">
    <property type="protein sequence ID" value="RZN61251.1"/>
    <property type="molecule type" value="Genomic_DNA"/>
</dbReference>
<dbReference type="Gene3D" id="2.20.25.110">
    <property type="entry name" value="S-adenosyl-L-methionine-dependent methyltransferases"/>
    <property type="match status" value="1"/>
</dbReference>
<keyword evidence="4" id="KW-0808">Transferase</keyword>
<evidence type="ECO:0000313" key="6">
    <source>
        <dbReference type="Proteomes" id="UP000277582"/>
    </source>
</evidence>
<name>A0A3R9QCD7_9CREN</name>
<reference evidence="4 6" key="1">
    <citation type="submission" date="2018-10" db="EMBL/GenBank/DDBJ databases">
        <title>Co-occurring genomic capacity for anaerobic methane metabolism and dissimilatory sulfite reduction discovered in the Korarchaeota.</title>
        <authorList>
            <person name="Mckay L.J."/>
            <person name="Dlakic M."/>
            <person name="Fields M.W."/>
            <person name="Delmont T.O."/>
            <person name="Eren A.M."/>
            <person name="Jay Z.J."/>
            <person name="Klingelsmith K.B."/>
            <person name="Rusch D.B."/>
            <person name="Inskeep W.P."/>
        </authorList>
    </citation>
    <scope>NUCLEOTIDE SEQUENCE [LARGE SCALE GENOMIC DNA]</scope>
    <source>
        <strain evidence="4 6">MDKW</strain>
    </source>
</reference>
<dbReference type="Gene3D" id="3.40.50.150">
    <property type="entry name" value="Vaccinia Virus protein VP39"/>
    <property type="match status" value="1"/>
</dbReference>
<gene>
    <name evidence="4" type="ORF">D6D85_11430</name>
    <name evidence="5" type="ORF">EF810_05125</name>
</gene>
<comment type="caution">
    <text evidence="4">The sequence shown here is derived from an EMBL/GenBank/DDBJ whole genome shotgun (WGS) entry which is preliminary data.</text>
</comment>